<evidence type="ECO:0000256" key="5">
    <source>
        <dbReference type="ARBA" id="ARBA00023136"/>
    </source>
</evidence>
<dbReference type="InterPro" id="IPR005829">
    <property type="entry name" value="Sugar_transporter_CS"/>
</dbReference>
<dbReference type="PANTHER" id="PTHR23501:SF191">
    <property type="entry name" value="VACUOLAR BASIC AMINO ACID TRANSPORTER 4"/>
    <property type="match status" value="1"/>
</dbReference>
<organism evidence="9 10">
    <name type="scientific">Variovorax rhizosphaerae</name>
    <dbReference type="NCBI Taxonomy" id="1836200"/>
    <lineage>
        <taxon>Bacteria</taxon>
        <taxon>Pseudomonadati</taxon>
        <taxon>Pseudomonadota</taxon>
        <taxon>Betaproteobacteria</taxon>
        <taxon>Burkholderiales</taxon>
        <taxon>Comamonadaceae</taxon>
        <taxon>Variovorax</taxon>
    </lineage>
</organism>
<dbReference type="SUPFAM" id="SSF103473">
    <property type="entry name" value="MFS general substrate transporter"/>
    <property type="match status" value="1"/>
</dbReference>
<feature type="transmembrane region" description="Helical" evidence="7">
    <location>
        <begin position="261"/>
        <end position="282"/>
    </location>
</feature>
<dbReference type="InterPro" id="IPR011701">
    <property type="entry name" value="MFS"/>
</dbReference>
<feature type="transmembrane region" description="Helical" evidence="7">
    <location>
        <begin position="44"/>
        <end position="63"/>
    </location>
</feature>
<keyword evidence="5 7" id="KW-0472">Membrane</keyword>
<dbReference type="Proteomes" id="UP001385892">
    <property type="component" value="Unassembled WGS sequence"/>
</dbReference>
<dbReference type="EMBL" id="JBBKZT010000012">
    <property type="protein sequence ID" value="MEJ8849765.1"/>
    <property type="molecule type" value="Genomic_DNA"/>
</dbReference>
<feature type="transmembrane region" description="Helical" evidence="7">
    <location>
        <begin position="326"/>
        <end position="345"/>
    </location>
</feature>
<comment type="caution">
    <text evidence="9">The sequence shown here is derived from an EMBL/GenBank/DDBJ whole genome shotgun (WGS) entry which is preliminary data.</text>
</comment>
<evidence type="ECO:0000256" key="1">
    <source>
        <dbReference type="ARBA" id="ARBA00004127"/>
    </source>
</evidence>
<feature type="transmembrane region" description="Helical" evidence="7">
    <location>
        <begin position="452"/>
        <end position="474"/>
    </location>
</feature>
<dbReference type="PROSITE" id="PS50850">
    <property type="entry name" value="MFS"/>
    <property type="match status" value="1"/>
</dbReference>
<keyword evidence="4 7" id="KW-1133">Transmembrane helix</keyword>
<dbReference type="PRINTS" id="PR01036">
    <property type="entry name" value="TCRTETB"/>
</dbReference>
<feature type="transmembrane region" description="Helical" evidence="7">
    <location>
        <begin position="396"/>
        <end position="415"/>
    </location>
</feature>
<accession>A0ABU8WQG8</accession>
<evidence type="ECO:0000256" key="4">
    <source>
        <dbReference type="ARBA" id="ARBA00022989"/>
    </source>
</evidence>
<reference evidence="9 10" key="1">
    <citation type="submission" date="2024-03" db="EMBL/GenBank/DDBJ databases">
        <title>Novel species of the genus Variovorax.</title>
        <authorList>
            <person name="Liu Q."/>
            <person name="Xin Y.-H."/>
        </authorList>
    </citation>
    <scope>NUCLEOTIDE SEQUENCE [LARGE SCALE GENOMIC DNA]</scope>
    <source>
        <strain evidence="9 10">KACC 18900</strain>
    </source>
</reference>
<evidence type="ECO:0000313" key="9">
    <source>
        <dbReference type="EMBL" id="MEJ8849765.1"/>
    </source>
</evidence>
<dbReference type="Gene3D" id="1.20.1250.20">
    <property type="entry name" value="MFS general substrate transporter like domains"/>
    <property type="match status" value="1"/>
</dbReference>
<keyword evidence="2" id="KW-0813">Transport</keyword>
<feature type="transmembrane region" description="Helical" evidence="7">
    <location>
        <begin position="9"/>
        <end position="32"/>
    </location>
</feature>
<keyword evidence="10" id="KW-1185">Reference proteome</keyword>
<feature type="transmembrane region" description="Helical" evidence="7">
    <location>
        <begin position="100"/>
        <end position="124"/>
    </location>
</feature>
<name>A0ABU8WQG8_9BURK</name>
<feature type="transmembrane region" description="Helical" evidence="7">
    <location>
        <begin position="75"/>
        <end position="94"/>
    </location>
</feature>
<dbReference type="RefSeq" id="WP_340344889.1">
    <property type="nucleotide sequence ID" value="NZ_JBBKZT010000012.1"/>
</dbReference>
<sequence>MNKNTHRPLVIAAVMASMAMVAIEATVVSTVMPRIASDLGGLSLYSWVFASFLLAQTAMTVVFGKLSDLYGRKPVMLAGIAIFLAGSLLAGFAWSMPAMIAFRLLQGIGAGAVQPMALTIVGDLYSARERGKVQGYLASVWAASSVLGPLVGGLIVANIDWGWIFWMNVPVGIAAAAGFWFFLHEAPTVRRASIDIVGAILFTVGIAALMIGLTEFGLGHASAGWAWAALFAVVALLFIAQERRAADPMVSLRLWGTRIMATLNGSALLGGMALMGATSFVPMYVQVVLGQTPVVAGLMLTMVTLGWPIGATLASRMFLRVGLWRLMLVGGMLLPLGTAMFALLGPGHPPMVAGVGSFVLGLGMGLLSLSSLIIIQESVDPAQRGIATASNVFSRNLGSALGAAFFGAVFNFGLARLHGGQAIPEEQLRHLLRDSTVQAAADAGTRLALGGALHLTFIALLLTSVGTIVLSLMLPKGGVIGSMREVPKAS</sequence>
<feature type="transmembrane region" description="Helical" evidence="7">
    <location>
        <begin position="219"/>
        <end position="240"/>
    </location>
</feature>
<feature type="transmembrane region" description="Helical" evidence="7">
    <location>
        <begin position="136"/>
        <end position="157"/>
    </location>
</feature>
<proteinExistence type="predicted"/>
<evidence type="ECO:0000259" key="8">
    <source>
        <dbReference type="PROSITE" id="PS50850"/>
    </source>
</evidence>
<feature type="domain" description="Major facilitator superfamily (MFS) profile" evidence="8">
    <location>
        <begin position="10"/>
        <end position="478"/>
    </location>
</feature>
<feature type="transmembrane region" description="Helical" evidence="7">
    <location>
        <begin position="194"/>
        <end position="213"/>
    </location>
</feature>
<feature type="transmembrane region" description="Helical" evidence="7">
    <location>
        <begin position="351"/>
        <end position="375"/>
    </location>
</feature>
<feature type="transmembrane region" description="Helical" evidence="7">
    <location>
        <begin position="294"/>
        <end position="314"/>
    </location>
</feature>
<evidence type="ECO:0000256" key="6">
    <source>
        <dbReference type="ARBA" id="ARBA00044273"/>
    </source>
</evidence>
<protein>
    <recommendedName>
        <fullName evidence="6">MFS-type drug efflux transporter P55</fullName>
    </recommendedName>
</protein>
<keyword evidence="3 7" id="KW-0812">Transmembrane</keyword>
<dbReference type="InterPro" id="IPR020846">
    <property type="entry name" value="MFS_dom"/>
</dbReference>
<dbReference type="InterPro" id="IPR036259">
    <property type="entry name" value="MFS_trans_sf"/>
</dbReference>
<gene>
    <name evidence="9" type="ORF">WKW82_24175</name>
</gene>
<comment type="subcellular location">
    <subcellularLocation>
        <location evidence="1">Endomembrane system</location>
        <topology evidence="1">Multi-pass membrane protein</topology>
    </subcellularLocation>
</comment>
<evidence type="ECO:0000256" key="2">
    <source>
        <dbReference type="ARBA" id="ARBA00022448"/>
    </source>
</evidence>
<feature type="transmembrane region" description="Helical" evidence="7">
    <location>
        <begin position="163"/>
        <end position="182"/>
    </location>
</feature>
<dbReference type="PANTHER" id="PTHR23501">
    <property type="entry name" value="MAJOR FACILITATOR SUPERFAMILY"/>
    <property type="match status" value="1"/>
</dbReference>
<evidence type="ECO:0000256" key="3">
    <source>
        <dbReference type="ARBA" id="ARBA00022692"/>
    </source>
</evidence>
<dbReference type="Gene3D" id="1.20.1720.10">
    <property type="entry name" value="Multidrug resistance protein D"/>
    <property type="match status" value="1"/>
</dbReference>
<dbReference type="PROSITE" id="PS00217">
    <property type="entry name" value="SUGAR_TRANSPORT_2"/>
    <property type="match status" value="1"/>
</dbReference>
<dbReference type="Pfam" id="PF07690">
    <property type="entry name" value="MFS_1"/>
    <property type="match status" value="1"/>
</dbReference>
<evidence type="ECO:0000313" key="10">
    <source>
        <dbReference type="Proteomes" id="UP001385892"/>
    </source>
</evidence>
<evidence type="ECO:0000256" key="7">
    <source>
        <dbReference type="SAM" id="Phobius"/>
    </source>
</evidence>